<evidence type="ECO:0000259" key="6">
    <source>
        <dbReference type="Pfam" id="PF07980"/>
    </source>
</evidence>
<dbReference type="Pfam" id="PF14322">
    <property type="entry name" value="SusD-like_3"/>
    <property type="match status" value="1"/>
</dbReference>
<organism evidence="8 9">
    <name type="scientific">Arachidicoccus rhizosphaerae</name>
    <dbReference type="NCBI Taxonomy" id="551991"/>
    <lineage>
        <taxon>Bacteria</taxon>
        <taxon>Pseudomonadati</taxon>
        <taxon>Bacteroidota</taxon>
        <taxon>Chitinophagia</taxon>
        <taxon>Chitinophagales</taxon>
        <taxon>Chitinophagaceae</taxon>
        <taxon>Arachidicoccus</taxon>
    </lineage>
</organism>
<comment type="similarity">
    <text evidence="2">Belongs to the SusD family.</text>
</comment>
<feature type="domain" description="RagB/SusD" evidence="6">
    <location>
        <begin position="367"/>
        <end position="587"/>
    </location>
</feature>
<dbReference type="Pfam" id="PF07980">
    <property type="entry name" value="SusD_RagB"/>
    <property type="match status" value="1"/>
</dbReference>
<dbReference type="InterPro" id="IPR033985">
    <property type="entry name" value="SusD-like_N"/>
</dbReference>
<proteinExistence type="inferred from homology"/>
<dbReference type="EMBL" id="FNQY01000016">
    <property type="protein sequence ID" value="SEA38709.1"/>
    <property type="molecule type" value="Genomic_DNA"/>
</dbReference>
<gene>
    <name evidence="8" type="ORF">SAMN05192529_11641</name>
</gene>
<dbReference type="InterPro" id="IPR012944">
    <property type="entry name" value="SusD_RagB_dom"/>
</dbReference>
<feature type="domain" description="SusD-like N-terminal" evidence="7">
    <location>
        <begin position="98"/>
        <end position="239"/>
    </location>
</feature>
<dbReference type="AlphaFoldDB" id="A0A1H4AS47"/>
<keyword evidence="5" id="KW-0998">Cell outer membrane</keyword>
<dbReference type="InterPro" id="IPR011990">
    <property type="entry name" value="TPR-like_helical_dom_sf"/>
</dbReference>
<sequence>MNIKIKSFANWLTCFSTAVLLMGSCKHYLDLNPVSSFGPDVVFGTVENAQKAVLGAYQDLAGDNGYGIRISMYFPYDNDCMMGAGGHGDGDRRDISRYNVTASNAQLYNPFNRLYQGIENANQCIKYIPQMDLYANGTASQKGELQRLYGEALTLRAQFFFELVRNWGDVPAEWEPSSDVPDLFLAKTDRDSIYDHILDDLATAEQLVPWRSEISALGDATDERITKGAVKGLRARIALFRGGYSLRRATNAMQRDADYLTFYKIADTECASIIHSGEHALDPSFEDLWRNQVDAHQIDPYGEMMFEVAMGGATSTTDSKLGKYNGPGGSLTILPTYFYMFDSTDRRRDVTIAPYKIASDNTLTAASLNGLYDGKFRRNWFTNPSVDISNQAQNFGINWPILRYSDVLLMYAETQNELNGGPTADAIEAYQKVRNRAFNNADPQTVPTTKDGFFDALVNERALEFGTEGIRKYDLIRWNLLSSKLAATKTALAAMNANESPYDKYPQKMYYLPSTSTTDITWVTSFYTPAPGSTPSGATGVSWVGNSILNGNLQYFAEGFQDGHSELLPIPQAAIDANPKLTQDFGY</sequence>
<protein>
    <submittedName>
        <fullName evidence="8">Starch-binding associating with outer membrane</fullName>
    </submittedName>
</protein>
<evidence type="ECO:0000256" key="2">
    <source>
        <dbReference type="ARBA" id="ARBA00006275"/>
    </source>
</evidence>
<evidence type="ECO:0000256" key="4">
    <source>
        <dbReference type="ARBA" id="ARBA00023136"/>
    </source>
</evidence>
<evidence type="ECO:0000256" key="1">
    <source>
        <dbReference type="ARBA" id="ARBA00004442"/>
    </source>
</evidence>
<dbReference type="PROSITE" id="PS51257">
    <property type="entry name" value="PROKAR_LIPOPROTEIN"/>
    <property type="match status" value="1"/>
</dbReference>
<evidence type="ECO:0000259" key="7">
    <source>
        <dbReference type="Pfam" id="PF14322"/>
    </source>
</evidence>
<dbReference type="GO" id="GO:0009279">
    <property type="term" value="C:cell outer membrane"/>
    <property type="evidence" value="ECO:0007669"/>
    <property type="project" value="UniProtKB-SubCell"/>
</dbReference>
<dbReference type="OrthoDB" id="5694214at2"/>
<dbReference type="STRING" id="551991.SAMN05192529_11641"/>
<keyword evidence="3" id="KW-0732">Signal</keyword>
<reference evidence="8 9" key="1">
    <citation type="submission" date="2016-10" db="EMBL/GenBank/DDBJ databases">
        <authorList>
            <person name="de Groot N.N."/>
        </authorList>
    </citation>
    <scope>NUCLEOTIDE SEQUENCE [LARGE SCALE GENOMIC DNA]</scope>
    <source>
        <strain evidence="8 9">Vu-144</strain>
    </source>
</reference>
<dbReference type="Gene3D" id="1.25.40.390">
    <property type="match status" value="1"/>
</dbReference>
<dbReference type="Proteomes" id="UP000199041">
    <property type="component" value="Unassembled WGS sequence"/>
</dbReference>
<name>A0A1H4AS47_9BACT</name>
<comment type="subcellular location">
    <subcellularLocation>
        <location evidence="1">Cell outer membrane</location>
    </subcellularLocation>
</comment>
<dbReference type="CDD" id="cd08977">
    <property type="entry name" value="SusD"/>
    <property type="match status" value="1"/>
</dbReference>
<evidence type="ECO:0000256" key="5">
    <source>
        <dbReference type="ARBA" id="ARBA00023237"/>
    </source>
</evidence>
<keyword evidence="4" id="KW-0472">Membrane</keyword>
<dbReference type="SUPFAM" id="SSF48452">
    <property type="entry name" value="TPR-like"/>
    <property type="match status" value="1"/>
</dbReference>
<accession>A0A1H4AS47</accession>
<evidence type="ECO:0000313" key="9">
    <source>
        <dbReference type="Proteomes" id="UP000199041"/>
    </source>
</evidence>
<dbReference type="RefSeq" id="WP_091399415.1">
    <property type="nucleotide sequence ID" value="NZ_FNQY01000016.1"/>
</dbReference>
<keyword evidence="9" id="KW-1185">Reference proteome</keyword>
<evidence type="ECO:0000313" key="8">
    <source>
        <dbReference type="EMBL" id="SEA38709.1"/>
    </source>
</evidence>
<evidence type="ECO:0000256" key="3">
    <source>
        <dbReference type="ARBA" id="ARBA00022729"/>
    </source>
</evidence>